<evidence type="ECO:0000259" key="1">
    <source>
        <dbReference type="Pfam" id="PF13229"/>
    </source>
</evidence>
<accession>A0A3L7ISJ7</accession>
<keyword evidence="3" id="KW-1185">Reference proteome</keyword>
<dbReference type="Gene3D" id="2.160.20.10">
    <property type="entry name" value="Single-stranded right-handed beta-helix, Pectin lyase-like"/>
    <property type="match status" value="1"/>
</dbReference>
<dbReference type="InterPro" id="IPR011050">
    <property type="entry name" value="Pectin_lyase_fold/virulence"/>
</dbReference>
<proteinExistence type="predicted"/>
<dbReference type="AlphaFoldDB" id="A0A3L7ISJ7"/>
<dbReference type="OrthoDB" id="3333873at2"/>
<dbReference type="InterPro" id="IPR006626">
    <property type="entry name" value="PbH1"/>
</dbReference>
<feature type="domain" description="Right handed beta helix" evidence="1">
    <location>
        <begin position="195"/>
        <end position="370"/>
    </location>
</feature>
<sequence length="500" mass="51930">MSDIDSAPSGLSRRTILQGGAAVAATAGLVIFGASPVMAANTTYYVAANGNDAANGTSQSTPWRTLAKVSSVTFGAGDQILFRSGDTFPGVLAPRGSGSPSAHIVFGRYGSGPRPILQGAGAVPATIHITTSSNLTIRDLEITNTAATRAYRSGILIATPAAGLSNINLRYLNIHDVTGAPYTGQGDFPAAACGGISVTSAGERVVTNLLVQDVTITNVDDHGIRTTATSQTARGSNYTFRYVDVVNAGGNGLVMANVSGALIEGCTVRNSGGRSTACAGIWPVYSENVVVQNNGVWSQTTLANDGFSYNCDWQNTNAIFQYNYSQDSPKGFFQSFFQSTAIVRYNISQNDWSGFAFYGASGIQVYNNTVYGLGGSTGPVMNSFANQGRTPSNNVLTNNILWNRGSGGFTNLGVSYNRNLFHGNRPASEPTGGNKLVADPRLFSPGSDSSWVASGYRLRSGSPALGSGVTIPGNGGLDYYTAPVSSTALPNIGAYNGVGL</sequence>
<name>A0A3L7ISJ7_9MICO</name>
<protein>
    <submittedName>
        <fullName evidence="2">Right-handed parallel beta-helix repeat-containing protein</fullName>
    </submittedName>
</protein>
<dbReference type="Pfam" id="PF13229">
    <property type="entry name" value="Beta_helix"/>
    <property type="match status" value="1"/>
</dbReference>
<dbReference type="SUPFAM" id="SSF51126">
    <property type="entry name" value="Pectin lyase-like"/>
    <property type="match status" value="1"/>
</dbReference>
<reference evidence="2 3" key="1">
    <citation type="submission" date="2018-10" db="EMBL/GenBank/DDBJ databases">
        <authorList>
            <person name="Li J."/>
        </authorList>
    </citation>
    <scope>NUCLEOTIDE SEQUENCE [LARGE SCALE GENOMIC DNA]</scope>
    <source>
        <strain evidence="2 3">ZD1-4</strain>
    </source>
</reference>
<dbReference type="RefSeq" id="WP_121660676.1">
    <property type="nucleotide sequence ID" value="NZ_BMEK01000004.1"/>
</dbReference>
<dbReference type="EMBL" id="RCWJ01000005">
    <property type="protein sequence ID" value="RLQ81204.1"/>
    <property type="molecule type" value="Genomic_DNA"/>
</dbReference>
<organism evidence="2 3">
    <name type="scientific">Mycetocola zhadangensis</name>
    <dbReference type="NCBI Taxonomy" id="1164595"/>
    <lineage>
        <taxon>Bacteria</taxon>
        <taxon>Bacillati</taxon>
        <taxon>Actinomycetota</taxon>
        <taxon>Actinomycetes</taxon>
        <taxon>Micrococcales</taxon>
        <taxon>Microbacteriaceae</taxon>
        <taxon>Mycetocola</taxon>
    </lineage>
</organism>
<evidence type="ECO:0000313" key="3">
    <source>
        <dbReference type="Proteomes" id="UP000282460"/>
    </source>
</evidence>
<dbReference type="InterPro" id="IPR012334">
    <property type="entry name" value="Pectin_lyas_fold"/>
</dbReference>
<dbReference type="PROSITE" id="PS51318">
    <property type="entry name" value="TAT"/>
    <property type="match status" value="1"/>
</dbReference>
<dbReference type="InterPro" id="IPR006311">
    <property type="entry name" value="TAT_signal"/>
</dbReference>
<dbReference type="Proteomes" id="UP000282460">
    <property type="component" value="Unassembled WGS sequence"/>
</dbReference>
<gene>
    <name evidence="2" type="ORF">D9V28_15860</name>
</gene>
<comment type="caution">
    <text evidence="2">The sequence shown here is derived from an EMBL/GenBank/DDBJ whole genome shotgun (WGS) entry which is preliminary data.</text>
</comment>
<dbReference type="SMART" id="SM00710">
    <property type="entry name" value="PbH1"/>
    <property type="match status" value="7"/>
</dbReference>
<evidence type="ECO:0000313" key="2">
    <source>
        <dbReference type="EMBL" id="RLQ81204.1"/>
    </source>
</evidence>
<dbReference type="InterPro" id="IPR039448">
    <property type="entry name" value="Beta_helix"/>
</dbReference>